<evidence type="ECO:0000256" key="1">
    <source>
        <dbReference type="ARBA" id="ARBA00005505"/>
    </source>
</evidence>
<feature type="binding site" evidence="12">
    <location>
        <position position="123"/>
    </location>
    <ligand>
        <name>ATP</name>
        <dbReference type="ChEBI" id="CHEBI:30616"/>
    </ligand>
</feature>
<dbReference type="GO" id="GO:0043066">
    <property type="term" value="P:negative regulation of apoptotic process"/>
    <property type="evidence" value="ECO:0007669"/>
    <property type="project" value="UniProtKB-UniRule"/>
</dbReference>
<dbReference type="SMART" id="SM00220">
    <property type="entry name" value="S_TKc"/>
    <property type="match status" value="1"/>
</dbReference>
<evidence type="ECO:0000259" key="15">
    <source>
        <dbReference type="PROSITE" id="PS50011"/>
    </source>
</evidence>
<dbReference type="GO" id="GO:0106310">
    <property type="term" value="F:protein serine kinase activity"/>
    <property type="evidence" value="ECO:0007669"/>
    <property type="project" value="UniProtKB-UniRule"/>
</dbReference>
<feature type="binding site" evidence="12 13">
    <location>
        <position position="59"/>
    </location>
    <ligand>
        <name>ATP</name>
        <dbReference type="ChEBI" id="CHEBI:30616"/>
    </ligand>
</feature>
<evidence type="ECO:0000256" key="2">
    <source>
        <dbReference type="ARBA" id="ARBA00022527"/>
    </source>
</evidence>
<dbReference type="InParanoid" id="A0A6J2V814"/>
<dbReference type="Gene3D" id="1.10.510.10">
    <property type="entry name" value="Transferase(Phosphotransferase) domain 1"/>
    <property type="match status" value="1"/>
</dbReference>
<dbReference type="PANTHER" id="PTHR22984:SF24">
    <property type="entry name" value="SERINE_THREONINE-PROTEIN KINASE"/>
    <property type="match status" value="1"/>
</dbReference>
<dbReference type="PROSITE" id="PS50011">
    <property type="entry name" value="PROTEIN_KINASE_DOM"/>
    <property type="match status" value="1"/>
</dbReference>
<keyword evidence="3" id="KW-0597">Phosphoprotein</keyword>
<evidence type="ECO:0000256" key="13">
    <source>
        <dbReference type="PROSITE-ProRule" id="PRU10141"/>
    </source>
</evidence>
<dbReference type="InterPro" id="IPR017441">
    <property type="entry name" value="Protein_kinase_ATP_BS"/>
</dbReference>
<evidence type="ECO:0000256" key="9">
    <source>
        <dbReference type="ARBA" id="ARBA00048679"/>
    </source>
</evidence>
<evidence type="ECO:0000256" key="8">
    <source>
        <dbReference type="ARBA" id="ARBA00047899"/>
    </source>
</evidence>
<dbReference type="SUPFAM" id="SSF56112">
    <property type="entry name" value="Protein kinase-like (PK-like)"/>
    <property type="match status" value="1"/>
</dbReference>
<accession>A0A6J2V814</accession>
<evidence type="ECO:0000256" key="10">
    <source>
        <dbReference type="PIRNR" id="PIRNR037993"/>
    </source>
</evidence>
<dbReference type="GO" id="GO:0007346">
    <property type="term" value="P:regulation of mitotic cell cycle"/>
    <property type="evidence" value="ECO:0007669"/>
    <property type="project" value="TreeGrafter"/>
</dbReference>
<dbReference type="GeneID" id="115810156"/>
<keyword evidence="16" id="KW-1185">Reference proteome</keyword>
<dbReference type="AlphaFoldDB" id="A0A6J2V814"/>
<evidence type="ECO:0000256" key="6">
    <source>
        <dbReference type="ARBA" id="ARBA00022777"/>
    </source>
</evidence>
<dbReference type="Gene3D" id="3.30.200.20">
    <property type="entry name" value="Phosphorylase Kinase, domain 1"/>
    <property type="match status" value="1"/>
</dbReference>
<proteinExistence type="inferred from homology"/>
<keyword evidence="4 10" id="KW-0808">Transferase</keyword>
<gene>
    <name evidence="17" type="primary">LOC115810156</name>
</gene>
<sequence>MEHTPSVKPDPAVSADSPTPSSAEKFEELYGSRELIGQGGYGIVYAGYRKTDNLPVALKFVDMKKIKMWAKTSEKGEVLPLEIVLLRQVCNKPTCEGVAQLLDYFELPDFYLMVLERPEPCLDLFNYMQRQHGYLGESLACHFLSQVVSALMHCHSRGIVHRDLKPENILVEIATQCVKLLDFGSAALLIEGSYTEVVGTPEYFPPETILRGEYFAIPATVWSVGVLLFQMVWGDVPFHSDDDIIKGILHFPRGIARDCRHLIRRCLAASPNDRPTLEQILQHPWITKNQNVCI</sequence>
<dbReference type="InterPro" id="IPR017348">
    <property type="entry name" value="PIM1/2/3"/>
</dbReference>
<reference evidence="17" key="1">
    <citation type="submission" date="2025-08" db="UniProtKB">
        <authorList>
            <consortium name="RefSeq"/>
        </authorList>
    </citation>
    <scope>IDENTIFICATION</scope>
</reference>
<dbReference type="GO" id="GO:0005737">
    <property type="term" value="C:cytoplasm"/>
    <property type="evidence" value="ECO:0007669"/>
    <property type="project" value="UniProtKB-UniRule"/>
</dbReference>
<comment type="catalytic activity">
    <reaction evidence="8 10">
        <text>L-threonyl-[protein] + ATP = O-phospho-L-threonyl-[protein] + ADP + H(+)</text>
        <dbReference type="Rhea" id="RHEA:46608"/>
        <dbReference type="Rhea" id="RHEA-COMP:11060"/>
        <dbReference type="Rhea" id="RHEA-COMP:11605"/>
        <dbReference type="ChEBI" id="CHEBI:15378"/>
        <dbReference type="ChEBI" id="CHEBI:30013"/>
        <dbReference type="ChEBI" id="CHEBI:30616"/>
        <dbReference type="ChEBI" id="CHEBI:61977"/>
        <dbReference type="ChEBI" id="CHEBI:456216"/>
        <dbReference type="EC" id="2.7.11.1"/>
    </reaction>
</comment>
<keyword evidence="5 10" id="KW-0547">Nucleotide-binding</keyword>
<comment type="similarity">
    <text evidence="1 10">Belongs to the protein kinase superfamily. CAMK Ser/Thr protein kinase family. PIM subfamily.</text>
</comment>
<dbReference type="Proteomes" id="UP000504632">
    <property type="component" value="Chromosome 4"/>
</dbReference>
<comment type="function">
    <text evidence="10">Proto-oncogene with serine/threonine kinase activity involved in cell survival and cell proliferation.</text>
</comment>
<dbReference type="InterPro" id="IPR051138">
    <property type="entry name" value="PIM_Ser/Thr_kinase"/>
</dbReference>
<evidence type="ECO:0000256" key="12">
    <source>
        <dbReference type="PIRSR" id="PIRSR037993-2"/>
    </source>
</evidence>
<organism evidence="16 17">
    <name type="scientific">Chanos chanos</name>
    <name type="common">Milkfish</name>
    <name type="synonym">Mugil chanos</name>
    <dbReference type="NCBI Taxonomy" id="29144"/>
    <lineage>
        <taxon>Eukaryota</taxon>
        <taxon>Metazoa</taxon>
        <taxon>Chordata</taxon>
        <taxon>Craniata</taxon>
        <taxon>Vertebrata</taxon>
        <taxon>Euteleostomi</taxon>
        <taxon>Actinopterygii</taxon>
        <taxon>Neopterygii</taxon>
        <taxon>Teleostei</taxon>
        <taxon>Ostariophysi</taxon>
        <taxon>Gonorynchiformes</taxon>
        <taxon>Chanidae</taxon>
        <taxon>Chanos</taxon>
    </lineage>
</organism>
<feature type="domain" description="Protein kinase" evidence="15">
    <location>
        <begin position="30"/>
        <end position="286"/>
    </location>
</feature>
<evidence type="ECO:0000313" key="16">
    <source>
        <dbReference type="Proteomes" id="UP000504632"/>
    </source>
</evidence>
<evidence type="ECO:0000313" key="17">
    <source>
        <dbReference type="RefSeq" id="XP_030627942.1"/>
    </source>
</evidence>
<evidence type="ECO:0000256" key="11">
    <source>
        <dbReference type="PIRSR" id="PIRSR037993-1"/>
    </source>
</evidence>
<dbReference type="InterPro" id="IPR011009">
    <property type="entry name" value="Kinase-like_dom_sf"/>
</dbReference>
<evidence type="ECO:0000256" key="4">
    <source>
        <dbReference type="ARBA" id="ARBA00022679"/>
    </source>
</evidence>
<dbReference type="InterPro" id="IPR008271">
    <property type="entry name" value="Ser/Thr_kinase_AS"/>
</dbReference>
<dbReference type="GO" id="GO:0004674">
    <property type="term" value="F:protein serine/threonine kinase activity"/>
    <property type="evidence" value="ECO:0007669"/>
    <property type="project" value="UniProtKB-UniRule"/>
</dbReference>
<dbReference type="PIRSF" id="PIRSF037993">
    <property type="entry name" value="STPK_Pim-1"/>
    <property type="match status" value="1"/>
</dbReference>
<feature type="active site" description="Proton acceptor" evidence="11">
    <location>
        <position position="163"/>
    </location>
</feature>
<dbReference type="PROSITE" id="PS00108">
    <property type="entry name" value="PROTEIN_KINASE_ST"/>
    <property type="match status" value="1"/>
</dbReference>
<dbReference type="EC" id="2.7.11.1" evidence="10"/>
<protein>
    <recommendedName>
        <fullName evidence="10">Serine/threonine-protein kinase</fullName>
        <ecNumber evidence="10">2.7.11.1</ecNumber>
    </recommendedName>
</protein>
<evidence type="ECO:0000256" key="5">
    <source>
        <dbReference type="ARBA" id="ARBA00022741"/>
    </source>
</evidence>
<dbReference type="PROSITE" id="PS00107">
    <property type="entry name" value="PROTEIN_KINASE_ATP"/>
    <property type="match status" value="1"/>
</dbReference>
<keyword evidence="7 10" id="KW-0067">ATP-binding</keyword>
<dbReference type="Pfam" id="PF00069">
    <property type="entry name" value="Pkinase"/>
    <property type="match status" value="1"/>
</dbReference>
<dbReference type="GO" id="GO:0005524">
    <property type="term" value="F:ATP binding"/>
    <property type="evidence" value="ECO:0007669"/>
    <property type="project" value="UniProtKB-UniRule"/>
</dbReference>
<feature type="region of interest" description="Disordered" evidence="14">
    <location>
        <begin position="1"/>
        <end position="22"/>
    </location>
</feature>
<keyword evidence="2 10" id="KW-0723">Serine/threonine-protein kinase</keyword>
<evidence type="ECO:0000256" key="14">
    <source>
        <dbReference type="SAM" id="MobiDB-lite"/>
    </source>
</evidence>
<evidence type="ECO:0000256" key="3">
    <source>
        <dbReference type="ARBA" id="ARBA00022553"/>
    </source>
</evidence>
<dbReference type="RefSeq" id="XP_030627942.1">
    <property type="nucleotide sequence ID" value="XM_030772082.1"/>
</dbReference>
<comment type="catalytic activity">
    <reaction evidence="9 10">
        <text>L-seryl-[protein] + ATP = O-phospho-L-seryl-[protein] + ADP + H(+)</text>
        <dbReference type="Rhea" id="RHEA:17989"/>
        <dbReference type="Rhea" id="RHEA-COMP:9863"/>
        <dbReference type="Rhea" id="RHEA-COMP:11604"/>
        <dbReference type="ChEBI" id="CHEBI:15378"/>
        <dbReference type="ChEBI" id="CHEBI:29999"/>
        <dbReference type="ChEBI" id="CHEBI:30616"/>
        <dbReference type="ChEBI" id="CHEBI:83421"/>
        <dbReference type="ChEBI" id="CHEBI:456216"/>
        <dbReference type="EC" id="2.7.11.1"/>
    </reaction>
</comment>
<feature type="binding site" evidence="12">
    <location>
        <position position="116"/>
    </location>
    <ligand>
        <name>ATP</name>
        <dbReference type="ChEBI" id="CHEBI:30616"/>
    </ligand>
</feature>
<dbReference type="OrthoDB" id="9984829at2759"/>
<evidence type="ECO:0000256" key="7">
    <source>
        <dbReference type="ARBA" id="ARBA00022840"/>
    </source>
</evidence>
<dbReference type="InterPro" id="IPR000719">
    <property type="entry name" value="Prot_kinase_dom"/>
</dbReference>
<name>A0A6J2V814_CHACN</name>
<dbReference type="PANTHER" id="PTHR22984">
    <property type="entry name" value="SERINE/THREONINE-PROTEIN KINASE PIM"/>
    <property type="match status" value="1"/>
</dbReference>
<keyword evidence="6 10" id="KW-0418">Kinase</keyword>